<dbReference type="AlphaFoldDB" id="A0A218WPR4"/>
<evidence type="ECO:0000313" key="1">
    <source>
        <dbReference type="EMBL" id="OWM74805.1"/>
    </source>
</evidence>
<sequence length="107" mass="12244">MSISFGYEREVELISIHLRDLHYEPVVIPYVHLQLSDLVHFRRQRQEDLGPLHLTRESPPNDEIAVILCPGLHVVLFPEIVPGNNVGTWCSGPPPHPTFFLVDLFLL</sequence>
<name>A0A218WPR4_PUNGR</name>
<organism evidence="1 2">
    <name type="scientific">Punica granatum</name>
    <name type="common">Pomegranate</name>
    <dbReference type="NCBI Taxonomy" id="22663"/>
    <lineage>
        <taxon>Eukaryota</taxon>
        <taxon>Viridiplantae</taxon>
        <taxon>Streptophyta</taxon>
        <taxon>Embryophyta</taxon>
        <taxon>Tracheophyta</taxon>
        <taxon>Spermatophyta</taxon>
        <taxon>Magnoliopsida</taxon>
        <taxon>eudicotyledons</taxon>
        <taxon>Gunneridae</taxon>
        <taxon>Pentapetalae</taxon>
        <taxon>rosids</taxon>
        <taxon>malvids</taxon>
        <taxon>Myrtales</taxon>
        <taxon>Lythraceae</taxon>
        <taxon>Punica</taxon>
    </lineage>
</organism>
<comment type="caution">
    <text evidence="1">The sequence shown here is derived from an EMBL/GenBank/DDBJ whole genome shotgun (WGS) entry which is preliminary data.</text>
</comment>
<dbReference type="EMBL" id="MTKT01003433">
    <property type="protein sequence ID" value="OWM74805.1"/>
    <property type="molecule type" value="Genomic_DNA"/>
</dbReference>
<protein>
    <submittedName>
        <fullName evidence="1">Uncharacterized protein</fullName>
    </submittedName>
</protein>
<proteinExistence type="predicted"/>
<gene>
    <name evidence="1" type="ORF">CDL15_Pgr004572</name>
</gene>
<reference evidence="2" key="1">
    <citation type="journal article" date="2017" name="Plant J.">
        <title>The pomegranate (Punica granatum L.) genome and the genomics of punicalagin biosynthesis.</title>
        <authorList>
            <person name="Qin G."/>
            <person name="Xu C."/>
            <person name="Ming R."/>
            <person name="Tang H."/>
            <person name="Guyot R."/>
            <person name="Kramer E.M."/>
            <person name="Hu Y."/>
            <person name="Yi X."/>
            <person name="Qi Y."/>
            <person name="Xu X."/>
            <person name="Gao Z."/>
            <person name="Pan H."/>
            <person name="Jian J."/>
            <person name="Tian Y."/>
            <person name="Yue Z."/>
            <person name="Xu Y."/>
        </authorList>
    </citation>
    <scope>NUCLEOTIDE SEQUENCE [LARGE SCALE GENOMIC DNA]</scope>
    <source>
        <strain evidence="2">cv. Dabenzi</strain>
    </source>
</reference>
<accession>A0A218WPR4</accession>
<evidence type="ECO:0000313" key="2">
    <source>
        <dbReference type="Proteomes" id="UP000197138"/>
    </source>
</evidence>
<dbReference type="Proteomes" id="UP000197138">
    <property type="component" value="Unassembled WGS sequence"/>
</dbReference>